<feature type="compositionally biased region" description="Polar residues" evidence="1">
    <location>
        <begin position="1"/>
        <end position="10"/>
    </location>
</feature>
<proteinExistence type="predicted"/>
<evidence type="ECO:0000313" key="2">
    <source>
        <dbReference type="EMBL" id="EZF48773.1"/>
    </source>
</evidence>
<feature type="region of interest" description="Disordered" evidence="1">
    <location>
        <begin position="1"/>
        <end position="34"/>
    </location>
</feature>
<feature type="compositionally biased region" description="Basic residues" evidence="1">
    <location>
        <begin position="15"/>
        <end position="25"/>
    </location>
</feature>
<dbReference type="HOGENOM" id="CLU_2924381_0_0_1"/>
<protein>
    <submittedName>
        <fullName evidence="2">Uncharacterized protein</fullName>
    </submittedName>
</protein>
<accession>A0A022VSR4</accession>
<gene>
    <name evidence="2" type="ORF">H103_07595</name>
</gene>
<organism evidence="2">
    <name type="scientific">Trichophyton rubrum CBS 288.86</name>
    <dbReference type="NCBI Taxonomy" id="1215330"/>
    <lineage>
        <taxon>Eukaryota</taxon>
        <taxon>Fungi</taxon>
        <taxon>Dikarya</taxon>
        <taxon>Ascomycota</taxon>
        <taxon>Pezizomycotina</taxon>
        <taxon>Eurotiomycetes</taxon>
        <taxon>Eurotiomycetidae</taxon>
        <taxon>Onygenales</taxon>
        <taxon>Arthrodermataceae</taxon>
        <taxon>Trichophyton</taxon>
    </lineage>
</organism>
<dbReference type="EMBL" id="KK207919">
    <property type="protein sequence ID" value="EZF48773.1"/>
    <property type="molecule type" value="Genomic_DNA"/>
</dbReference>
<evidence type="ECO:0000256" key="1">
    <source>
        <dbReference type="SAM" id="MobiDB-lite"/>
    </source>
</evidence>
<dbReference type="Proteomes" id="UP000023758">
    <property type="component" value="Unassembled WGS sequence"/>
</dbReference>
<reference evidence="2" key="1">
    <citation type="submission" date="2014-02" db="EMBL/GenBank/DDBJ databases">
        <title>The Genome Sequence of Trichophyton rubrum (morphotype fischeri) CBS 288.86.</title>
        <authorList>
            <consortium name="The Broad Institute Genomics Platform"/>
            <person name="Cuomo C.A."/>
            <person name="White T.C."/>
            <person name="Graser Y."/>
            <person name="Martinez-Rossi N."/>
            <person name="Heitman J."/>
            <person name="Young S.K."/>
            <person name="Zeng Q."/>
            <person name="Gargeya S."/>
            <person name="Abouelleil A."/>
            <person name="Alvarado L."/>
            <person name="Chapman S.B."/>
            <person name="Gainer-Dewar J."/>
            <person name="Goldberg J."/>
            <person name="Griggs A."/>
            <person name="Gujja S."/>
            <person name="Hansen M."/>
            <person name="Howarth C."/>
            <person name="Imamovic A."/>
            <person name="Larimer J."/>
            <person name="Martinez D."/>
            <person name="Murphy C."/>
            <person name="Pearson M.D."/>
            <person name="Persinoti G."/>
            <person name="Poon T."/>
            <person name="Priest M."/>
            <person name="Roberts A.D."/>
            <person name="Saif S."/>
            <person name="Shea T.D."/>
            <person name="Sykes S.N."/>
            <person name="Wortman J."/>
            <person name="Nusbaum C."/>
            <person name="Birren B."/>
        </authorList>
    </citation>
    <scope>NUCLEOTIDE SEQUENCE [LARGE SCALE GENOMIC DNA]</scope>
    <source>
        <strain evidence="2">CBS 288.86</strain>
    </source>
</reference>
<name>A0A022VSR4_TRIRU</name>
<dbReference type="AlphaFoldDB" id="A0A022VSR4"/>
<sequence>MKIPFSFSQIPSMRTPKKRKKKVKTSKLEDPEKKPIKERRGVLAILLLQASEPDISMYWAC</sequence>